<name>A0AAD8JYG6_TARER</name>
<sequence>MHPGSNSATNNHVFKTKPPTRLQKKAPTTLQLNQTPNNEHDQNVSKNVIPFLSPVVLPPASFPTPDHKGNGEAKVKHQIALGRISPVQQTGCGDGSRWKHPAMSSLTMPDSSSLCSSFMSQCTIAVAKDSDSDHFSP</sequence>
<feature type="region of interest" description="Disordered" evidence="1">
    <location>
        <begin position="1"/>
        <end position="44"/>
    </location>
</feature>
<evidence type="ECO:0000313" key="3">
    <source>
        <dbReference type="Proteomes" id="UP001229421"/>
    </source>
</evidence>
<protein>
    <submittedName>
        <fullName evidence="2">Uncharacterized protein</fullName>
    </submittedName>
</protein>
<keyword evidence="3" id="KW-1185">Reference proteome</keyword>
<comment type="caution">
    <text evidence="2">The sequence shown here is derived from an EMBL/GenBank/DDBJ whole genome shotgun (WGS) entry which is preliminary data.</text>
</comment>
<organism evidence="2 3">
    <name type="scientific">Tagetes erecta</name>
    <name type="common">African marigold</name>
    <dbReference type="NCBI Taxonomy" id="13708"/>
    <lineage>
        <taxon>Eukaryota</taxon>
        <taxon>Viridiplantae</taxon>
        <taxon>Streptophyta</taxon>
        <taxon>Embryophyta</taxon>
        <taxon>Tracheophyta</taxon>
        <taxon>Spermatophyta</taxon>
        <taxon>Magnoliopsida</taxon>
        <taxon>eudicotyledons</taxon>
        <taxon>Gunneridae</taxon>
        <taxon>Pentapetalae</taxon>
        <taxon>asterids</taxon>
        <taxon>campanulids</taxon>
        <taxon>Asterales</taxon>
        <taxon>Asteraceae</taxon>
        <taxon>Asteroideae</taxon>
        <taxon>Heliantheae alliance</taxon>
        <taxon>Tageteae</taxon>
        <taxon>Tagetes</taxon>
    </lineage>
</organism>
<feature type="compositionally biased region" description="Polar residues" evidence="1">
    <location>
        <begin position="26"/>
        <end position="37"/>
    </location>
</feature>
<accession>A0AAD8JYG6</accession>
<proteinExistence type="predicted"/>
<reference evidence="2" key="1">
    <citation type="journal article" date="2023" name="bioRxiv">
        <title>Improved chromosome-level genome assembly for marigold (Tagetes erecta).</title>
        <authorList>
            <person name="Jiang F."/>
            <person name="Yuan L."/>
            <person name="Wang S."/>
            <person name="Wang H."/>
            <person name="Xu D."/>
            <person name="Wang A."/>
            <person name="Fan W."/>
        </authorList>
    </citation>
    <scope>NUCLEOTIDE SEQUENCE</scope>
    <source>
        <strain evidence="2">WSJ</strain>
        <tissue evidence="2">Leaf</tissue>
    </source>
</reference>
<gene>
    <name evidence="2" type="ORF">QVD17_34372</name>
</gene>
<dbReference type="InterPro" id="IPR040381">
    <property type="entry name" value="At4g14450-like"/>
</dbReference>
<evidence type="ECO:0000256" key="1">
    <source>
        <dbReference type="SAM" id="MobiDB-lite"/>
    </source>
</evidence>
<dbReference type="EMBL" id="JAUHHV010000009">
    <property type="protein sequence ID" value="KAK1412837.1"/>
    <property type="molecule type" value="Genomic_DNA"/>
</dbReference>
<evidence type="ECO:0000313" key="2">
    <source>
        <dbReference type="EMBL" id="KAK1412837.1"/>
    </source>
</evidence>
<dbReference type="PANTHER" id="PTHR33912:SF5">
    <property type="entry name" value="F22G5.17"/>
    <property type="match status" value="1"/>
</dbReference>
<dbReference type="Proteomes" id="UP001229421">
    <property type="component" value="Unassembled WGS sequence"/>
</dbReference>
<feature type="compositionally biased region" description="Polar residues" evidence="1">
    <location>
        <begin position="1"/>
        <end position="13"/>
    </location>
</feature>
<dbReference type="AlphaFoldDB" id="A0AAD8JYG6"/>
<dbReference type="PANTHER" id="PTHR33912">
    <property type="entry name" value="OS01G0939400 PROTEIN"/>
    <property type="match status" value="1"/>
</dbReference>